<reference evidence="2 3" key="1">
    <citation type="submission" date="2019-08" db="EMBL/GenBank/DDBJ databases">
        <title>100 year-old enigma solved: identification of Planctomyces bekefii, the type genus and species of the phylum Planctomycetes.</title>
        <authorList>
            <person name="Svetlana D.N."/>
            <person name="Overmann J."/>
        </authorList>
    </citation>
    <scope>NUCLEOTIDE SEQUENCE [LARGE SCALE GENOMIC DNA]</scope>
    <source>
        <strain evidence="2">Phe10_nw2017</strain>
    </source>
</reference>
<feature type="domain" description="DUF1553" evidence="1">
    <location>
        <begin position="67"/>
        <end position="317"/>
    </location>
</feature>
<dbReference type="Proteomes" id="UP000321083">
    <property type="component" value="Unassembled WGS sequence"/>
</dbReference>
<dbReference type="EMBL" id="SRHE01000883">
    <property type="protein sequence ID" value="TWW08029.1"/>
    <property type="molecule type" value="Genomic_DNA"/>
</dbReference>
<accession>A0A5C6M1F9</accession>
<reference evidence="2 3" key="2">
    <citation type="submission" date="2019-08" db="EMBL/GenBank/DDBJ databases">
        <authorList>
            <person name="Henke P."/>
        </authorList>
    </citation>
    <scope>NUCLEOTIDE SEQUENCE [LARGE SCALE GENOMIC DNA]</scope>
    <source>
        <strain evidence="2">Phe10_nw2017</strain>
    </source>
</reference>
<sequence length="372" mass="41407">SLQRLQEARRAEADYFQGLKEIMVMRELAEPKPAYVLFRGEYNQRREQVQAGVPAVLSAFPEGAPRNRLGLARWLTAPEHPLLARVTVNRIWQSLFGRGLVRTAEDFGSQGSRPLYPEVLDELADYFVRSGWDVKKLVKAIVLTETYQQRSVGSAGLMEDDPDNELLARGPRFRLSAEMIRDNALHSAGLLKERIGGPPVNPYEMTEAFKPAGVSGGDEAYRRSVYTSWRRTSPPPAMLAFDAPRRAVCTAKRERTDSPLQALILLNGVQYVEAARVLGEQLWQGSGGDVEAMIREGCLRCWSREPDEAELGILRQLWVEQLRHFAGQPERAAELLSVGQRKAAAGVLPAEAAAATVLAQALLAYDECVVRR</sequence>
<feature type="non-terminal residue" evidence="2">
    <location>
        <position position="1"/>
    </location>
</feature>
<evidence type="ECO:0000313" key="3">
    <source>
        <dbReference type="Proteomes" id="UP000321083"/>
    </source>
</evidence>
<dbReference type="PANTHER" id="PTHR35889">
    <property type="entry name" value="CYCLOINULO-OLIGOSACCHARIDE FRUCTANOTRANSFERASE-RELATED"/>
    <property type="match status" value="1"/>
</dbReference>
<name>A0A5C6M1F9_9PLAN</name>
<keyword evidence="3" id="KW-1185">Reference proteome</keyword>
<dbReference type="InterPro" id="IPR022655">
    <property type="entry name" value="DUF1553"/>
</dbReference>
<dbReference type="PANTHER" id="PTHR35889:SF3">
    <property type="entry name" value="F-BOX DOMAIN-CONTAINING PROTEIN"/>
    <property type="match status" value="1"/>
</dbReference>
<comment type="caution">
    <text evidence="2">The sequence shown here is derived from an EMBL/GenBank/DDBJ whole genome shotgun (WGS) entry which is preliminary data.</text>
</comment>
<protein>
    <recommendedName>
        <fullName evidence="1">DUF1553 domain-containing protein</fullName>
    </recommendedName>
</protein>
<dbReference type="Pfam" id="PF07587">
    <property type="entry name" value="PSD1"/>
    <property type="match status" value="1"/>
</dbReference>
<dbReference type="AlphaFoldDB" id="A0A5C6M1F9"/>
<gene>
    <name evidence="2" type="ORF">E3A20_28420</name>
</gene>
<evidence type="ECO:0000313" key="2">
    <source>
        <dbReference type="EMBL" id="TWW08029.1"/>
    </source>
</evidence>
<organism evidence="2 3">
    <name type="scientific">Planctomyces bekefii</name>
    <dbReference type="NCBI Taxonomy" id="1653850"/>
    <lineage>
        <taxon>Bacteria</taxon>
        <taxon>Pseudomonadati</taxon>
        <taxon>Planctomycetota</taxon>
        <taxon>Planctomycetia</taxon>
        <taxon>Planctomycetales</taxon>
        <taxon>Planctomycetaceae</taxon>
        <taxon>Planctomyces</taxon>
    </lineage>
</organism>
<proteinExistence type="predicted"/>
<evidence type="ECO:0000259" key="1">
    <source>
        <dbReference type="Pfam" id="PF07587"/>
    </source>
</evidence>